<feature type="domain" description="F-box" evidence="2">
    <location>
        <begin position="3"/>
        <end position="49"/>
    </location>
</feature>
<dbReference type="PANTHER" id="PTHR12874:SF23">
    <property type="entry name" value="F-BOX PROTEIN GID2"/>
    <property type="match status" value="1"/>
</dbReference>
<evidence type="ECO:0000256" key="1">
    <source>
        <dbReference type="SAM" id="MobiDB-lite"/>
    </source>
</evidence>
<dbReference type="InParanoid" id="D8U5Z7"/>
<dbReference type="KEGG" id="vcn:VOLCADRAFT_106229"/>
<feature type="region of interest" description="Disordered" evidence="1">
    <location>
        <begin position="65"/>
        <end position="89"/>
    </location>
</feature>
<dbReference type="InterPro" id="IPR036047">
    <property type="entry name" value="F-box-like_dom_sf"/>
</dbReference>
<dbReference type="EMBL" id="GL378361">
    <property type="protein sequence ID" value="EFJ44770.1"/>
    <property type="molecule type" value="Genomic_DNA"/>
</dbReference>
<evidence type="ECO:0000313" key="4">
    <source>
        <dbReference type="Proteomes" id="UP000001058"/>
    </source>
</evidence>
<keyword evidence="4" id="KW-1185">Reference proteome</keyword>
<dbReference type="Gene3D" id="1.20.1280.50">
    <property type="match status" value="1"/>
</dbReference>
<name>D8U5Z7_VOLCA</name>
<feature type="compositionally biased region" description="Gly residues" evidence="1">
    <location>
        <begin position="270"/>
        <end position="282"/>
    </location>
</feature>
<protein>
    <recommendedName>
        <fullName evidence="2">F-box domain-containing protein</fullName>
    </recommendedName>
</protein>
<accession>D8U5Z7</accession>
<feature type="compositionally biased region" description="Polar residues" evidence="1">
    <location>
        <begin position="201"/>
        <end position="210"/>
    </location>
</feature>
<sequence>MPGAEILRLGTDTLLRILQYLDVESLAALCCTCRDLRSAAETPSLWKSLAHERWYHAHTASFPAASEPGASRGSMPIAPNANRQAQGTGGCATSWKGLFAGGNGWEPPRLRHTAKLRCLLSPCALQLLWLPNPINLPPGNANAPQGTAGLLLALGLGKTLELWQFSSAAFKFTVGGGSTTTARNHGSSPHGPVTGDAGAAANSSDLTPSTCRDRTSDCNASNPGKGIDTSTGGCDGGGGGDGGLLLHSLHVEEGVSSVAWIVGPPGGAGGSPGWAGSSGGGVSSASASGSDEMLPVDGTAGPSTGPTQRPAPCKPATASAATVPAKSAIAAMKPVVLAVGTRRGKVEWYRYNDDVMRRQGSCRSTDRAAAGHCRESYGDGGVSGALRLLCTTDCGRSTPLAEMHLLPASGGGGGGGLLAALQRSDSVLDWGASQNAVQLYDVASQRHLLTVCEPHKPRSATAALYTLDVRCGLTQRFGLPHRSMYPRIATAREHYVFTSHAGIALEVYDRRAMSVPLYSCARLPWRSSGQEEGEEEEGGEEEEEGQEGVGVLEEEEGDVGPVHASYYPDFRECNPGWSNRPAKANIRHQALWLESNGDVLVGRSDNGTLWVWDLSTVLGWARGPDRSGLWHWLYEHGPLELGDDFTAMASPEAAATWQWSGAASGLGRGEVTTATTALFGDSAGGGSGIELGTAPFGGGGQDGGTRCGRGPAVAAAAPGKPICLGSVVHGAAMPLFALATGASTALFNLASVLCRGTLDVRDQHKEHYQNNHI</sequence>
<reference evidence="3 4" key="1">
    <citation type="journal article" date="2010" name="Science">
        <title>Genomic analysis of organismal complexity in the multicellular green alga Volvox carteri.</title>
        <authorList>
            <person name="Prochnik S.E."/>
            <person name="Umen J."/>
            <person name="Nedelcu A.M."/>
            <person name="Hallmann A."/>
            <person name="Miller S.M."/>
            <person name="Nishii I."/>
            <person name="Ferris P."/>
            <person name="Kuo A."/>
            <person name="Mitros T."/>
            <person name="Fritz-Laylin L.K."/>
            <person name="Hellsten U."/>
            <person name="Chapman J."/>
            <person name="Simakov O."/>
            <person name="Rensing S.A."/>
            <person name="Terry A."/>
            <person name="Pangilinan J."/>
            <person name="Kapitonov V."/>
            <person name="Jurka J."/>
            <person name="Salamov A."/>
            <person name="Shapiro H."/>
            <person name="Schmutz J."/>
            <person name="Grimwood J."/>
            <person name="Lindquist E."/>
            <person name="Lucas S."/>
            <person name="Grigoriev I.V."/>
            <person name="Schmitt R."/>
            <person name="Kirk D."/>
            <person name="Rokhsar D.S."/>
        </authorList>
    </citation>
    <scope>NUCLEOTIDE SEQUENCE [LARGE SCALE GENOMIC DNA]</scope>
    <source>
        <strain evidence="4">f. Nagariensis / Eve</strain>
    </source>
</reference>
<feature type="region of interest" description="Disordered" evidence="1">
    <location>
        <begin position="181"/>
        <end position="234"/>
    </location>
</feature>
<evidence type="ECO:0000259" key="2">
    <source>
        <dbReference type="PROSITE" id="PS50181"/>
    </source>
</evidence>
<feature type="region of interest" description="Disordered" evidence="1">
    <location>
        <begin position="270"/>
        <end position="315"/>
    </location>
</feature>
<dbReference type="SUPFAM" id="SSF81383">
    <property type="entry name" value="F-box domain"/>
    <property type="match status" value="1"/>
</dbReference>
<dbReference type="Pfam" id="PF12937">
    <property type="entry name" value="F-box-like"/>
    <property type="match status" value="1"/>
</dbReference>
<dbReference type="InterPro" id="IPR001810">
    <property type="entry name" value="F-box_dom"/>
</dbReference>
<feature type="region of interest" description="Disordered" evidence="1">
    <location>
        <begin position="526"/>
        <end position="549"/>
    </location>
</feature>
<feature type="compositionally biased region" description="Acidic residues" evidence="1">
    <location>
        <begin position="531"/>
        <end position="549"/>
    </location>
</feature>
<dbReference type="Proteomes" id="UP000001058">
    <property type="component" value="Unassembled WGS sequence"/>
</dbReference>
<dbReference type="PANTHER" id="PTHR12874">
    <property type="entry name" value="F-BOX ONLY PROTEIN 48-RELATED"/>
    <property type="match status" value="1"/>
</dbReference>
<dbReference type="RefSeq" id="XP_002954053.1">
    <property type="nucleotide sequence ID" value="XM_002954007.1"/>
</dbReference>
<gene>
    <name evidence="3" type="ORF">VOLCADRAFT_106229</name>
</gene>
<dbReference type="OrthoDB" id="547428at2759"/>
<dbReference type="PROSITE" id="PS50181">
    <property type="entry name" value="FBOX"/>
    <property type="match status" value="1"/>
</dbReference>
<dbReference type="eggNOG" id="ENOG502SWPG">
    <property type="taxonomic scope" value="Eukaryota"/>
</dbReference>
<dbReference type="GO" id="GO:0005737">
    <property type="term" value="C:cytoplasm"/>
    <property type="evidence" value="ECO:0007669"/>
    <property type="project" value="TreeGrafter"/>
</dbReference>
<dbReference type="AlphaFoldDB" id="D8U5Z7"/>
<evidence type="ECO:0000313" key="3">
    <source>
        <dbReference type="EMBL" id="EFJ44770.1"/>
    </source>
</evidence>
<proteinExistence type="predicted"/>
<dbReference type="GeneID" id="9625992"/>
<dbReference type="GO" id="GO:0019005">
    <property type="term" value="C:SCF ubiquitin ligase complex"/>
    <property type="evidence" value="ECO:0007669"/>
    <property type="project" value="TreeGrafter"/>
</dbReference>
<dbReference type="GO" id="GO:0031146">
    <property type="term" value="P:SCF-dependent proteasomal ubiquitin-dependent protein catabolic process"/>
    <property type="evidence" value="ECO:0007669"/>
    <property type="project" value="TreeGrafter"/>
</dbReference>
<organism evidence="4">
    <name type="scientific">Volvox carteri f. nagariensis</name>
    <dbReference type="NCBI Taxonomy" id="3068"/>
    <lineage>
        <taxon>Eukaryota</taxon>
        <taxon>Viridiplantae</taxon>
        <taxon>Chlorophyta</taxon>
        <taxon>core chlorophytes</taxon>
        <taxon>Chlorophyceae</taxon>
        <taxon>CS clade</taxon>
        <taxon>Chlamydomonadales</taxon>
        <taxon>Volvocaceae</taxon>
        <taxon>Volvox</taxon>
    </lineage>
</organism>
<dbReference type="GO" id="GO:0009740">
    <property type="term" value="P:gibberellic acid mediated signaling pathway"/>
    <property type="evidence" value="ECO:0007669"/>
    <property type="project" value="TreeGrafter"/>
</dbReference>